<evidence type="ECO:0000313" key="5">
    <source>
        <dbReference type="Proteomes" id="UP001477278"/>
    </source>
</evidence>
<evidence type="ECO:0000313" key="4">
    <source>
        <dbReference type="EMBL" id="MEO3683495.1"/>
    </source>
</evidence>
<protein>
    <submittedName>
        <fullName evidence="4">Sialate O-acetylesterase</fullName>
    </submittedName>
</protein>
<keyword evidence="1" id="KW-0378">Hydrolase</keyword>
<name>A0ABV0FRP6_9GAMM</name>
<evidence type="ECO:0000259" key="3">
    <source>
        <dbReference type="Pfam" id="PF03629"/>
    </source>
</evidence>
<dbReference type="Gene3D" id="3.40.50.1110">
    <property type="entry name" value="SGNH hydrolase"/>
    <property type="match status" value="1"/>
</dbReference>
<dbReference type="PANTHER" id="PTHR22901:SF0">
    <property type="entry name" value="SIALATE O-ACETYLESTERASE"/>
    <property type="match status" value="1"/>
</dbReference>
<gene>
    <name evidence="4" type="ORF">ABHN84_14535</name>
</gene>
<accession>A0ABV0FRP6</accession>
<keyword evidence="5" id="KW-1185">Reference proteome</keyword>
<evidence type="ECO:0000256" key="1">
    <source>
        <dbReference type="ARBA" id="ARBA00022801"/>
    </source>
</evidence>
<dbReference type="SUPFAM" id="SSF52266">
    <property type="entry name" value="SGNH hydrolase"/>
    <property type="match status" value="1"/>
</dbReference>
<feature type="domain" description="Sialate O-acetylesterase" evidence="3">
    <location>
        <begin position="288"/>
        <end position="384"/>
    </location>
</feature>
<keyword evidence="2" id="KW-0732">Signal</keyword>
<dbReference type="InterPro" id="IPR036514">
    <property type="entry name" value="SGNH_hydro_sf"/>
</dbReference>
<feature type="signal peptide" evidence="2">
    <location>
        <begin position="1"/>
        <end position="22"/>
    </location>
</feature>
<dbReference type="Proteomes" id="UP001477278">
    <property type="component" value="Unassembled WGS sequence"/>
</dbReference>
<comment type="caution">
    <text evidence="4">The sequence shown here is derived from an EMBL/GenBank/DDBJ whole genome shotgun (WGS) entry which is preliminary data.</text>
</comment>
<dbReference type="RefSeq" id="WP_347690521.1">
    <property type="nucleotide sequence ID" value="NZ_JBDPZN010000006.1"/>
</dbReference>
<dbReference type="EMBL" id="JBDPZN010000006">
    <property type="protein sequence ID" value="MEO3683495.1"/>
    <property type="molecule type" value="Genomic_DNA"/>
</dbReference>
<organism evidence="4 5">
    <name type="scientific">Shewanella vesiculosa</name>
    <dbReference type="NCBI Taxonomy" id="518738"/>
    <lineage>
        <taxon>Bacteria</taxon>
        <taxon>Pseudomonadati</taxon>
        <taxon>Pseudomonadota</taxon>
        <taxon>Gammaproteobacteria</taxon>
        <taxon>Alteromonadales</taxon>
        <taxon>Shewanellaceae</taxon>
        <taxon>Shewanella</taxon>
    </lineage>
</organism>
<feature type="chain" id="PRO_5047025243" evidence="2">
    <location>
        <begin position="23"/>
        <end position="512"/>
    </location>
</feature>
<reference evidence="4 5" key="1">
    <citation type="submission" date="2024-05" db="EMBL/GenBank/DDBJ databases">
        <title>Genome sequencing of Marine Estuary Bacteria, Shewanella vesiculosa and S. baltica, and Pseudomonas syringae.</title>
        <authorList>
            <person name="Gurung A."/>
            <person name="Maclea K.S."/>
        </authorList>
    </citation>
    <scope>NUCLEOTIDE SEQUENCE [LARGE SCALE GENOMIC DNA]</scope>
    <source>
        <strain evidence="4 5">1A</strain>
    </source>
</reference>
<dbReference type="PANTHER" id="PTHR22901">
    <property type="entry name" value="SIALATE O-ACETYLESTERASE"/>
    <property type="match status" value="1"/>
</dbReference>
<evidence type="ECO:0000256" key="2">
    <source>
        <dbReference type="SAM" id="SignalP"/>
    </source>
</evidence>
<dbReference type="InterPro" id="IPR039329">
    <property type="entry name" value="SIAE"/>
</dbReference>
<dbReference type="InterPro" id="IPR005181">
    <property type="entry name" value="SASA"/>
</dbReference>
<proteinExistence type="predicted"/>
<sequence length="512" mass="58609">MTKFKVVLYFCLLINSITPGFCLELPSVFSDHMVLQQGKPIRIWGKAEPKQVVKVSYANQLKISKANKYGEWQVVLDAMEGGYQAYKLVITTSNNQLTLKDILIGEVWLAAGQSNMRFEVAKTIDANSELSKSSNNSIRLLDYNGDDLYPDDVIFDIDKLSKLNSENYLHTEGWKLSTQKNNASFSAVAFYFAAKLQKQLDVPVGVINVSVGGTMTENFISKSTLASTPELSPLAEHWLTHIMPWCKERALLNLSAWIEHFPEKPLPHHPYEPGFMFDSGIKPLSPFQIKGVIWYQGESNAPITENQRLDSYFSKELNKLKLKTMIKEWRQIWQEPSLPFNIVQLPGMNRPWAEYRQLQSEISNELSNVSLVVSYDQGDAADVHPKRKRILSERIARLTLYKIYAKKQHYIDTNIHRVDFRNKQVVMSLTDPIFINKQLSNSIIGVEIGDENGKFYRAQARLNGNSLVVWNEHVSEPKAVRYAWFDDPKDKANLVTKLSDPIAPFLYFKHLK</sequence>
<dbReference type="Pfam" id="PF03629">
    <property type="entry name" value="SASA"/>
    <property type="match status" value="1"/>
</dbReference>